<protein>
    <submittedName>
        <fullName evidence="5">Siderophore biosynthesis protein SbnF</fullName>
    </submittedName>
</protein>
<dbReference type="Proteomes" id="UP000218335">
    <property type="component" value="Unassembled WGS sequence"/>
</dbReference>
<dbReference type="PANTHER" id="PTHR34384:SF6">
    <property type="entry name" value="STAPHYLOFERRIN B SYNTHASE"/>
    <property type="match status" value="1"/>
</dbReference>
<evidence type="ECO:0000259" key="3">
    <source>
        <dbReference type="Pfam" id="PF04183"/>
    </source>
</evidence>
<proteinExistence type="inferred from homology"/>
<feature type="domain" description="Aerobactin siderophore biosynthesis IucA/IucC-like C-terminal" evidence="4">
    <location>
        <begin position="399"/>
        <end position="567"/>
    </location>
</feature>
<name>A0A2A4GXC6_9STAP</name>
<dbReference type="Pfam" id="PF04183">
    <property type="entry name" value="IucA_IucC"/>
    <property type="match status" value="1"/>
</dbReference>
<comment type="pathway">
    <text evidence="1">Siderophore biosynthesis.</text>
</comment>
<evidence type="ECO:0000313" key="6">
    <source>
        <dbReference type="Proteomes" id="UP000218335"/>
    </source>
</evidence>
<organism evidence="5 6">
    <name type="scientific">Staphylococcus delphini</name>
    <dbReference type="NCBI Taxonomy" id="53344"/>
    <lineage>
        <taxon>Bacteria</taxon>
        <taxon>Bacillati</taxon>
        <taxon>Bacillota</taxon>
        <taxon>Bacilli</taxon>
        <taxon>Bacillales</taxon>
        <taxon>Staphylococcaceae</taxon>
        <taxon>Staphylococcus</taxon>
        <taxon>Staphylococcus intermedius group</taxon>
    </lineage>
</organism>
<dbReference type="Pfam" id="PF06276">
    <property type="entry name" value="FhuF"/>
    <property type="match status" value="1"/>
</dbReference>
<reference evidence="5 6" key="1">
    <citation type="journal article" date="2017" name="PLoS ONE">
        <title>Development of a real-time PCR for detection of Staphylococcus pseudintermedius using a novel automated comparison of whole-genome sequences.</title>
        <authorList>
            <person name="Verstappen K.M."/>
            <person name="Huijbregts L."/>
            <person name="Spaninks M."/>
            <person name="Wagenaar J.A."/>
            <person name="Fluit A.C."/>
            <person name="Duim B."/>
        </authorList>
    </citation>
    <scope>NUCLEOTIDE SEQUENCE [LARGE SCALE GENOMIC DNA]</scope>
    <source>
        <strain evidence="5 6">215070706401-1</strain>
    </source>
</reference>
<sequence>MKQLIEQVRQRIMQQLVTSLIYEDVVRYEQLPPDDDECDTFVIEGETATYRVQLQQSDSFERLRLISPVWRIVDGEEAVTLDYAQLLREVRFTFDKDEQKLEDFIIELLQTELKDTQAQRYRAQQSQMPLTTFDDYEAYAMEGHMYHPSYKSRLGFTLDDNARYGPDFRPSFQLQWIAIARDHVETTVSASVDTVALLQRQLGAETLAAFEKTLQQHGHTLETMVLIPVHPWQFEHIIQVEFAEAWMHGELLWLGTSDEMYVPQQSIRTLTPTDRNKYYLKTPISITNTSTKRVLAPHTIENAAQITDWLKRIQSKDTYLQQELKTVFLGEVLGHAYHNTTLSEVKQQRIYGALGVIWRENIHHYLASHESAMPFNALYSVDADNRPLIDAWMSKYGAEQWMAQFFSVAVTPLIHMLYNHGIAFESHAQNMMLIHENGWPTRIALKDFHDGVRFKPSLLSEIAQNPQLRDTPEAHRKVNRNSFIETEDVDLVRDFLHDAFFFINIAEIIDFVARQYELKASEQWAMVRTVIEQYQQQFPGLENYRHFDLFVPTIQVEKLTTRRLREDVALRLHEVRNPLRRSEG</sequence>
<dbReference type="AlphaFoldDB" id="A0A2A4GXC6"/>
<evidence type="ECO:0000313" key="5">
    <source>
        <dbReference type="EMBL" id="PCF55127.1"/>
    </source>
</evidence>
<dbReference type="InterPro" id="IPR022770">
    <property type="entry name" value="IucA/IucC-like_C"/>
</dbReference>
<comment type="similarity">
    <text evidence="2">Belongs to the IucA/IucC family.</text>
</comment>
<dbReference type="InterPro" id="IPR053631">
    <property type="entry name" value="IucA/IucC-like_synthase"/>
</dbReference>
<dbReference type="PANTHER" id="PTHR34384">
    <property type="entry name" value="L-2,3-DIAMINOPROPANOATE--CITRATE LIGASE"/>
    <property type="match status" value="1"/>
</dbReference>
<dbReference type="NCBIfam" id="NF033586">
    <property type="entry name" value="staphy_B_SbnF"/>
    <property type="match status" value="1"/>
</dbReference>
<comment type="caution">
    <text evidence="5">The sequence shown here is derived from an EMBL/GenBank/DDBJ whole genome shotgun (WGS) entry which is preliminary data.</text>
</comment>
<evidence type="ECO:0000259" key="4">
    <source>
        <dbReference type="Pfam" id="PF06276"/>
    </source>
</evidence>
<gene>
    <name evidence="5" type="ORF">B5C08_07535</name>
</gene>
<dbReference type="Gene3D" id="1.10.510.40">
    <property type="match status" value="1"/>
</dbReference>
<evidence type="ECO:0000256" key="2">
    <source>
        <dbReference type="ARBA" id="ARBA00007832"/>
    </source>
</evidence>
<accession>A0A2A4GXC6</accession>
<dbReference type="InterPro" id="IPR037455">
    <property type="entry name" value="LucA/IucC-like"/>
</dbReference>
<dbReference type="Gene3D" id="6.10.250.3370">
    <property type="match status" value="1"/>
</dbReference>
<dbReference type="EMBL" id="MWUU01000008">
    <property type="protein sequence ID" value="PCF55127.1"/>
    <property type="molecule type" value="Genomic_DNA"/>
</dbReference>
<dbReference type="GO" id="GO:0019290">
    <property type="term" value="P:siderophore biosynthetic process"/>
    <property type="evidence" value="ECO:0007669"/>
    <property type="project" value="InterPro"/>
</dbReference>
<dbReference type="InterPro" id="IPR007310">
    <property type="entry name" value="Aerobactin_biosyn_IucA/IucC_N"/>
</dbReference>
<dbReference type="Gene3D" id="3.30.310.280">
    <property type="match status" value="1"/>
</dbReference>
<evidence type="ECO:0000256" key="1">
    <source>
        <dbReference type="ARBA" id="ARBA00004924"/>
    </source>
</evidence>
<feature type="domain" description="Aerobactin siderophore biosynthesis IucA/IucC N-terminal" evidence="3">
    <location>
        <begin position="133"/>
        <end position="379"/>
    </location>
</feature>
<dbReference type="GO" id="GO:0016881">
    <property type="term" value="F:acid-amino acid ligase activity"/>
    <property type="evidence" value="ECO:0007669"/>
    <property type="project" value="UniProtKB-ARBA"/>
</dbReference>
<dbReference type="RefSeq" id="WP_096592778.1">
    <property type="nucleotide sequence ID" value="NZ_MWRM01000003.1"/>
</dbReference>